<reference evidence="2" key="1">
    <citation type="journal article" date="2024" name="Proc. Natl. Acad. Sci. U.S.A.">
        <title>Extraordinary preservation of gene collinearity over three hundred million years revealed in homosporous lycophytes.</title>
        <authorList>
            <person name="Li C."/>
            <person name="Wickell D."/>
            <person name="Kuo L.Y."/>
            <person name="Chen X."/>
            <person name="Nie B."/>
            <person name="Liao X."/>
            <person name="Peng D."/>
            <person name="Ji J."/>
            <person name="Jenkins J."/>
            <person name="Williams M."/>
            <person name="Shu S."/>
            <person name="Plott C."/>
            <person name="Barry K."/>
            <person name="Rajasekar S."/>
            <person name="Grimwood J."/>
            <person name="Han X."/>
            <person name="Sun S."/>
            <person name="Hou Z."/>
            <person name="He W."/>
            <person name="Dai G."/>
            <person name="Sun C."/>
            <person name="Schmutz J."/>
            <person name="Leebens-Mack J.H."/>
            <person name="Li F.W."/>
            <person name="Wang L."/>
        </authorList>
    </citation>
    <scope>NUCLEOTIDE SEQUENCE [LARGE SCALE GENOMIC DNA]</scope>
    <source>
        <strain evidence="2">cv. PW_Plant_1</strain>
    </source>
</reference>
<keyword evidence="2" id="KW-1185">Reference proteome</keyword>
<dbReference type="Proteomes" id="UP001162992">
    <property type="component" value="Chromosome 12"/>
</dbReference>
<evidence type="ECO:0000313" key="1">
    <source>
        <dbReference type="EMBL" id="KAJ7535989.1"/>
    </source>
</evidence>
<dbReference type="EMBL" id="CM055103">
    <property type="protein sequence ID" value="KAJ7535989.1"/>
    <property type="molecule type" value="Genomic_DNA"/>
</dbReference>
<sequence>MEMQAKGLLWAVSVDASFQIKLNEFCSSQKLICSFDQGISGIAEPKLPKADGIIQFALDFASLPLTAPVIISFETEGYEHVPSIFGTHFDRLANNRDLIVVFNAELGRLKQLQNDISCIKEAYSFYGDFNNDTILKSVDAEVEEDLYKVERLIERYFAAPTEPNTPPVLTSLTRGTPKLQYVTDTSPEFGGNGGYTKCNDVNTESYFAQGTRIGAISMAYLSNIVTGLGITYTSDNGLRTVIHGSYGEGQETSMLLLSPREFVTKITGSYGIAREYGCNILANLRIYTSDGRCLATTSGMLENKFEWNVPEGCFVMGFAGKCGGYVDKLQVIYGRFLPARWYHSRESLSLLY</sequence>
<evidence type="ECO:0000313" key="2">
    <source>
        <dbReference type="Proteomes" id="UP001162992"/>
    </source>
</evidence>
<accession>A0ACC2C2D9</accession>
<proteinExistence type="predicted"/>
<protein>
    <submittedName>
        <fullName evidence="1">Uncharacterized protein</fullName>
    </submittedName>
</protein>
<gene>
    <name evidence="1" type="ORF">O6H91_12G052700</name>
</gene>
<comment type="caution">
    <text evidence="1">The sequence shown here is derived from an EMBL/GenBank/DDBJ whole genome shotgun (WGS) entry which is preliminary data.</text>
</comment>
<organism evidence="1 2">
    <name type="scientific">Diphasiastrum complanatum</name>
    <name type="common">Issler's clubmoss</name>
    <name type="synonym">Lycopodium complanatum</name>
    <dbReference type="NCBI Taxonomy" id="34168"/>
    <lineage>
        <taxon>Eukaryota</taxon>
        <taxon>Viridiplantae</taxon>
        <taxon>Streptophyta</taxon>
        <taxon>Embryophyta</taxon>
        <taxon>Tracheophyta</taxon>
        <taxon>Lycopodiopsida</taxon>
        <taxon>Lycopodiales</taxon>
        <taxon>Lycopodiaceae</taxon>
        <taxon>Lycopodioideae</taxon>
        <taxon>Diphasiastrum</taxon>
    </lineage>
</organism>
<name>A0ACC2C2D9_DIPCM</name>